<comment type="function">
    <text evidence="2">Might take part in the signal recognition particle (SRP) pathway. This is inferred from the conservation of its genetic proximity to ftsY/ffh. May be a regulatory protein.</text>
</comment>
<dbReference type="SUPFAM" id="SSF88659">
    <property type="entry name" value="Sigma3 and sigma4 domains of RNA polymerase sigma factors"/>
    <property type="match status" value="1"/>
</dbReference>
<dbReference type="InterPro" id="IPR013325">
    <property type="entry name" value="RNA_pol_sigma_r2"/>
</dbReference>
<reference evidence="4 5" key="1">
    <citation type="journal article" date="2014" name="Genome Announc.">
        <title>Draft Genome Sequence of the Boron-Tolerant and Moderately Halotolerant Bacterium Gracilibacillus boraciitolerans JCM 21714T.</title>
        <authorList>
            <person name="Ahmed I."/>
            <person name="Oshima K."/>
            <person name="Suda W."/>
            <person name="Kitamura K."/>
            <person name="Iida T."/>
            <person name="Ohmori Y."/>
            <person name="Fujiwara T."/>
            <person name="Hattori M."/>
            <person name="Ohkuma M."/>
        </authorList>
    </citation>
    <scope>NUCLEOTIDE SEQUENCE [LARGE SCALE GENOMIC DNA]</scope>
    <source>
        <strain evidence="4 5">JCM 21714</strain>
    </source>
</reference>
<dbReference type="STRING" id="1298598.JCM21714_1429"/>
<dbReference type="RefSeq" id="WP_035722428.1">
    <property type="nucleotide sequence ID" value="NZ_BAVS01000005.1"/>
</dbReference>
<dbReference type="Pfam" id="PF04297">
    <property type="entry name" value="UPF0122"/>
    <property type="match status" value="1"/>
</dbReference>
<evidence type="ECO:0000259" key="3">
    <source>
        <dbReference type="Pfam" id="PF04542"/>
    </source>
</evidence>
<dbReference type="InterPro" id="IPR036388">
    <property type="entry name" value="WH-like_DNA-bd_sf"/>
</dbReference>
<evidence type="ECO:0000256" key="1">
    <source>
        <dbReference type="ARBA" id="ARBA00008720"/>
    </source>
</evidence>
<dbReference type="Pfam" id="PF04542">
    <property type="entry name" value="Sigma70_r2"/>
    <property type="match status" value="1"/>
</dbReference>
<dbReference type="GO" id="GO:0003700">
    <property type="term" value="F:DNA-binding transcription factor activity"/>
    <property type="evidence" value="ECO:0007669"/>
    <property type="project" value="InterPro"/>
</dbReference>
<dbReference type="InterPro" id="IPR007394">
    <property type="entry name" value="UPF0122"/>
</dbReference>
<accession>W4VGD1</accession>
<protein>
    <recommendedName>
        <fullName evidence="3">RNA polymerase sigma-70 region 2 domain-containing protein</fullName>
    </recommendedName>
</protein>
<proteinExistence type="inferred from homology"/>
<name>W4VGD1_9BACI</name>
<organism evidence="4 5">
    <name type="scientific">Gracilibacillus boraciitolerans JCM 21714</name>
    <dbReference type="NCBI Taxonomy" id="1298598"/>
    <lineage>
        <taxon>Bacteria</taxon>
        <taxon>Bacillati</taxon>
        <taxon>Bacillota</taxon>
        <taxon>Bacilli</taxon>
        <taxon>Bacillales</taxon>
        <taxon>Bacillaceae</taxon>
        <taxon>Gracilibacillus</taxon>
    </lineage>
</organism>
<dbReference type="eggNOG" id="COG1595">
    <property type="taxonomic scope" value="Bacteria"/>
</dbReference>
<dbReference type="InterPro" id="IPR007627">
    <property type="entry name" value="RNA_pol_sigma70_r2"/>
</dbReference>
<dbReference type="Proteomes" id="UP000019102">
    <property type="component" value="Unassembled WGS sequence"/>
</dbReference>
<dbReference type="InterPro" id="IPR014284">
    <property type="entry name" value="RNA_pol_sigma-70_dom"/>
</dbReference>
<feature type="domain" description="RNA polymerase sigma-70 region 2" evidence="3">
    <location>
        <begin position="11"/>
        <end position="73"/>
    </location>
</feature>
<dbReference type="GO" id="GO:0006352">
    <property type="term" value="P:DNA-templated transcription initiation"/>
    <property type="evidence" value="ECO:0007669"/>
    <property type="project" value="InterPro"/>
</dbReference>
<keyword evidence="5" id="KW-1185">Reference proteome</keyword>
<gene>
    <name evidence="4" type="ORF">JCM21714_1429</name>
</gene>
<dbReference type="OrthoDB" id="9783788at2"/>
<comment type="similarity">
    <text evidence="1">Belongs to the UPF0122 family.</text>
</comment>
<dbReference type="NCBIfam" id="TIGR02937">
    <property type="entry name" value="sigma70-ECF"/>
    <property type="match status" value="1"/>
</dbReference>
<sequence>MEEFASILKEHEKMIFHLINKYQIQDIEGEFYQEGMIAVWHALQTYDQTKSKLSTYVYYCITRRFLNKIKKENSEREKFQIWFDQVTMEDIQIEDQLDVDSQLLIDIQNILSLKQWQWFVLFILRDRPVKEIADNFDVTENAVKNWGKQARPKIKLLLVEKEYL</sequence>
<dbReference type="InterPro" id="IPR013324">
    <property type="entry name" value="RNA_pol_sigma_r3/r4-like"/>
</dbReference>
<evidence type="ECO:0000256" key="2">
    <source>
        <dbReference type="ARBA" id="ARBA00024764"/>
    </source>
</evidence>
<dbReference type="Gene3D" id="1.10.1740.10">
    <property type="match status" value="1"/>
</dbReference>
<comment type="caution">
    <text evidence="4">The sequence shown here is derived from an EMBL/GenBank/DDBJ whole genome shotgun (WGS) entry which is preliminary data.</text>
</comment>
<evidence type="ECO:0000313" key="5">
    <source>
        <dbReference type="Proteomes" id="UP000019102"/>
    </source>
</evidence>
<dbReference type="Gene3D" id="1.10.10.10">
    <property type="entry name" value="Winged helix-like DNA-binding domain superfamily/Winged helix DNA-binding domain"/>
    <property type="match status" value="1"/>
</dbReference>
<dbReference type="EMBL" id="BAVS01000005">
    <property type="protein sequence ID" value="GAE92430.1"/>
    <property type="molecule type" value="Genomic_DNA"/>
</dbReference>
<dbReference type="SUPFAM" id="SSF88946">
    <property type="entry name" value="Sigma2 domain of RNA polymerase sigma factors"/>
    <property type="match status" value="1"/>
</dbReference>
<evidence type="ECO:0000313" key="4">
    <source>
        <dbReference type="EMBL" id="GAE92430.1"/>
    </source>
</evidence>
<dbReference type="AlphaFoldDB" id="W4VGD1"/>